<dbReference type="GO" id="GO:0003824">
    <property type="term" value="F:catalytic activity"/>
    <property type="evidence" value="ECO:0007669"/>
    <property type="project" value="InterPro"/>
</dbReference>
<evidence type="ECO:0000313" key="8">
    <source>
        <dbReference type="Proteomes" id="UP001302978"/>
    </source>
</evidence>
<evidence type="ECO:0000256" key="4">
    <source>
        <dbReference type="ARBA" id="ARBA00023014"/>
    </source>
</evidence>
<evidence type="ECO:0000256" key="5">
    <source>
        <dbReference type="SAM" id="MobiDB-lite"/>
    </source>
</evidence>
<dbReference type="GO" id="GO:0046872">
    <property type="term" value="F:metal ion binding"/>
    <property type="evidence" value="ECO:0007669"/>
    <property type="project" value="UniProtKB-KW"/>
</dbReference>
<feature type="region of interest" description="Disordered" evidence="5">
    <location>
        <begin position="364"/>
        <end position="403"/>
    </location>
</feature>
<dbReference type="InterPro" id="IPR058240">
    <property type="entry name" value="rSAM_sf"/>
</dbReference>
<keyword evidence="3" id="KW-0408">Iron</keyword>
<evidence type="ECO:0000256" key="1">
    <source>
        <dbReference type="ARBA" id="ARBA00022691"/>
    </source>
</evidence>
<dbReference type="CDD" id="cd21128">
    <property type="entry name" value="SPASM_rSAM"/>
    <property type="match status" value="1"/>
</dbReference>
<dbReference type="InterPro" id="IPR013785">
    <property type="entry name" value="Aldolase_TIM"/>
</dbReference>
<dbReference type="PANTHER" id="PTHR43524:SF1">
    <property type="entry name" value="RADICAL SAM SUPERFAMILY PROTEIN"/>
    <property type="match status" value="1"/>
</dbReference>
<dbReference type="AlphaFoldDB" id="A0AA96V1A0"/>
<dbReference type="GeneID" id="85195940"/>
<keyword evidence="1" id="KW-0949">S-adenosyl-L-methionine</keyword>
<name>A0AA96V1A0_9EURY</name>
<feature type="domain" description="Radical SAM core" evidence="6">
    <location>
        <begin position="57"/>
        <end position="279"/>
    </location>
</feature>
<dbReference type="KEGG" id="mehf:MmiHf6_13500"/>
<dbReference type="Proteomes" id="UP001302978">
    <property type="component" value="Chromosome"/>
</dbReference>
<dbReference type="EMBL" id="CP131059">
    <property type="protein sequence ID" value="WNY24025.1"/>
    <property type="molecule type" value="Genomic_DNA"/>
</dbReference>
<keyword evidence="8" id="KW-1185">Reference proteome</keyword>
<dbReference type="InterPro" id="IPR007197">
    <property type="entry name" value="rSAM"/>
</dbReference>
<keyword evidence="2" id="KW-0479">Metal-binding</keyword>
<organism evidence="7 8">
    <name type="scientific">Methanimicrococcus hongohii</name>
    <dbReference type="NCBI Taxonomy" id="3028295"/>
    <lineage>
        <taxon>Archaea</taxon>
        <taxon>Methanobacteriati</taxon>
        <taxon>Methanobacteriota</taxon>
        <taxon>Stenosarchaea group</taxon>
        <taxon>Methanomicrobia</taxon>
        <taxon>Methanosarcinales</taxon>
        <taxon>Methanosarcinaceae</taxon>
        <taxon>Methanimicrococcus</taxon>
    </lineage>
</organism>
<dbReference type="SUPFAM" id="SSF102114">
    <property type="entry name" value="Radical SAM enzymes"/>
    <property type="match status" value="1"/>
</dbReference>
<dbReference type="SFLD" id="SFLDG01067">
    <property type="entry name" value="SPASM/twitch_domain_containing"/>
    <property type="match status" value="1"/>
</dbReference>
<feature type="compositionally biased region" description="Low complexity" evidence="5">
    <location>
        <begin position="364"/>
        <end position="383"/>
    </location>
</feature>
<dbReference type="PROSITE" id="PS51918">
    <property type="entry name" value="RADICAL_SAM"/>
    <property type="match status" value="1"/>
</dbReference>
<evidence type="ECO:0000313" key="7">
    <source>
        <dbReference type="EMBL" id="WNY24025.1"/>
    </source>
</evidence>
<evidence type="ECO:0000259" key="6">
    <source>
        <dbReference type="PROSITE" id="PS51918"/>
    </source>
</evidence>
<sequence>MNPFKLNSLMSNAVTSAAFMAMNKSLRNEKEREFISKMIPALKEDSKIRDGWEKKGVHIPPFIITGISTECNLRCSGCYSRAFDACGDSSKKNEMTSKEWKNIFSQADDLGISIILLAGGEPMVRKDILETAAEFPKILFPIFTNGTMIDEEAIDFFDKNRNLIPVLSIEGKKEETNLRRGEGVYEKVEESVKKMTEKGLFFGFSITLTNENIHATTSIEFVSELESNGCSAIFYVEYVPAQKGSESLVLTETDRDFQGKQMKILRNKFKNLIFMAFPEDEKYLDGCLAAGRGFFYINAFGGAEPCPFSPFSDMNLKDHTILEALESPLFRKLREDGILEQEHHGGGCILFENKESVSKFMADSIQSNPSNSSNSSNFSNPIQTLNMMPPDERNKLPVLNRKN</sequence>
<keyword evidence="4" id="KW-0411">Iron-sulfur</keyword>
<reference evidence="7 8" key="1">
    <citation type="submission" date="2023-07" db="EMBL/GenBank/DDBJ databases">
        <title>Closed genoem sequence of Methanomicrococcus sp. Hf6.</title>
        <authorList>
            <person name="Poehlein A."/>
            <person name="Protasov E."/>
            <person name="Platt K."/>
            <person name="Reeh H."/>
            <person name="Daniel R."/>
            <person name="Brune A."/>
        </authorList>
    </citation>
    <scope>NUCLEOTIDE SEQUENCE [LARGE SCALE GENOMIC DNA]</scope>
    <source>
        <strain evidence="7 8">Hf6</strain>
    </source>
</reference>
<protein>
    <submittedName>
        <fullName evidence="7">GTP 3',8-cyclase</fullName>
    </submittedName>
</protein>
<accession>A0AA96V1A0</accession>
<proteinExistence type="predicted"/>
<dbReference type="RefSeq" id="WP_316557201.1">
    <property type="nucleotide sequence ID" value="NZ_CP131059.1"/>
</dbReference>
<evidence type="ECO:0000256" key="2">
    <source>
        <dbReference type="ARBA" id="ARBA00022723"/>
    </source>
</evidence>
<dbReference type="PANTHER" id="PTHR43524">
    <property type="entry name" value="RADICAL SAM SUPERFAMILY PROTEIN"/>
    <property type="match status" value="1"/>
</dbReference>
<dbReference type="Pfam" id="PF04055">
    <property type="entry name" value="Radical_SAM"/>
    <property type="match status" value="1"/>
</dbReference>
<dbReference type="SFLD" id="SFLDS00029">
    <property type="entry name" value="Radical_SAM"/>
    <property type="match status" value="1"/>
</dbReference>
<dbReference type="GO" id="GO:0051536">
    <property type="term" value="F:iron-sulfur cluster binding"/>
    <property type="evidence" value="ECO:0007669"/>
    <property type="project" value="UniProtKB-KW"/>
</dbReference>
<gene>
    <name evidence="7" type="primary">moaA_3</name>
    <name evidence="7" type="ORF">MmiHf6_13500</name>
</gene>
<dbReference type="CDD" id="cd01335">
    <property type="entry name" value="Radical_SAM"/>
    <property type="match status" value="1"/>
</dbReference>
<evidence type="ECO:0000256" key="3">
    <source>
        <dbReference type="ARBA" id="ARBA00023004"/>
    </source>
</evidence>
<dbReference type="Gene3D" id="3.20.20.70">
    <property type="entry name" value="Aldolase class I"/>
    <property type="match status" value="1"/>
</dbReference>